<dbReference type="Gene3D" id="3.40.50.300">
    <property type="entry name" value="P-loop containing nucleotide triphosphate hydrolases"/>
    <property type="match status" value="1"/>
</dbReference>
<dbReference type="PROSITE" id="PS50893">
    <property type="entry name" value="ABC_TRANSPORTER_2"/>
    <property type="match status" value="1"/>
</dbReference>
<comment type="caution">
    <text evidence="7">The sequence shown here is derived from an EMBL/GenBank/DDBJ whole genome shotgun (WGS) entry which is preliminary data.</text>
</comment>
<evidence type="ECO:0000256" key="5">
    <source>
        <dbReference type="SAM" id="MobiDB-lite"/>
    </source>
</evidence>
<dbReference type="GO" id="GO:0015833">
    <property type="term" value="P:peptide transport"/>
    <property type="evidence" value="ECO:0007669"/>
    <property type="project" value="InterPro"/>
</dbReference>
<dbReference type="InterPro" id="IPR013563">
    <property type="entry name" value="Oligopep_ABC_C"/>
</dbReference>
<reference evidence="7" key="1">
    <citation type="journal article" date="2020" name="mSystems">
        <title>Genome- and Community-Level Interaction Insights into Carbon Utilization and Element Cycling Functions of Hydrothermarchaeota in Hydrothermal Sediment.</title>
        <authorList>
            <person name="Zhou Z."/>
            <person name="Liu Y."/>
            <person name="Xu W."/>
            <person name="Pan J."/>
            <person name="Luo Z.H."/>
            <person name="Li M."/>
        </authorList>
    </citation>
    <scope>NUCLEOTIDE SEQUENCE [LARGE SCALE GENOMIC DNA]</scope>
    <source>
        <strain evidence="7">SpSt-1121</strain>
    </source>
</reference>
<dbReference type="EMBL" id="DRZI01000031">
    <property type="protein sequence ID" value="HHP81225.1"/>
    <property type="molecule type" value="Genomic_DNA"/>
</dbReference>
<dbReference type="InterPro" id="IPR003439">
    <property type="entry name" value="ABC_transporter-like_ATP-bd"/>
</dbReference>
<evidence type="ECO:0000256" key="2">
    <source>
        <dbReference type="ARBA" id="ARBA00022448"/>
    </source>
</evidence>
<feature type="domain" description="ABC transporter" evidence="6">
    <location>
        <begin position="1"/>
        <end position="254"/>
    </location>
</feature>
<dbReference type="GO" id="GO:0016887">
    <property type="term" value="F:ATP hydrolysis activity"/>
    <property type="evidence" value="ECO:0007669"/>
    <property type="project" value="InterPro"/>
</dbReference>
<dbReference type="GO" id="GO:0005524">
    <property type="term" value="F:ATP binding"/>
    <property type="evidence" value="ECO:0007669"/>
    <property type="project" value="UniProtKB-KW"/>
</dbReference>
<evidence type="ECO:0000256" key="1">
    <source>
        <dbReference type="ARBA" id="ARBA00005417"/>
    </source>
</evidence>
<dbReference type="SUPFAM" id="SSF52540">
    <property type="entry name" value="P-loop containing nucleoside triphosphate hydrolases"/>
    <property type="match status" value="1"/>
</dbReference>
<dbReference type="NCBIfam" id="TIGR01727">
    <property type="entry name" value="oligo_HPY"/>
    <property type="match status" value="1"/>
</dbReference>
<evidence type="ECO:0000256" key="3">
    <source>
        <dbReference type="ARBA" id="ARBA00022741"/>
    </source>
</evidence>
<dbReference type="SMART" id="SM00382">
    <property type="entry name" value="AAA"/>
    <property type="match status" value="1"/>
</dbReference>
<evidence type="ECO:0000259" key="6">
    <source>
        <dbReference type="PROSITE" id="PS50893"/>
    </source>
</evidence>
<dbReference type="InterPro" id="IPR003593">
    <property type="entry name" value="AAA+_ATPase"/>
</dbReference>
<keyword evidence="3" id="KW-0547">Nucleotide-binding</keyword>
<dbReference type="GO" id="GO:0055085">
    <property type="term" value="P:transmembrane transport"/>
    <property type="evidence" value="ECO:0007669"/>
    <property type="project" value="UniProtKB-ARBA"/>
</dbReference>
<dbReference type="InterPro" id="IPR050319">
    <property type="entry name" value="ABC_transp_ATP-bind"/>
</dbReference>
<name>A0A7C5XP07_9CREN</name>
<accession>A0A7C5XP07</accession>
<comment type="similarity">
    <text evidence="1">Belongs to the ABC transporter superfamily.</text>
</comment>
<organism evidence="7">
    <name type="scientific">Ignisphaera aggregans</name>
    <dbReference type="NCBI Taxonomy" id="334771"/>
    <lineage>
        <taxon>Archaea</taxon>
        <taxon>Thermoproteota</taxon>
        <taxon>Thermoprotei</taxon>
        <taxon>Desulfurococcales</taxon>
        <taxon>Desulfurococcaceae</taxon>
        <taxon>Ignisphaera</taxon>
    </lineage>
</organism>
<keyword evidence="2" id="KW-0813">Transport</keyword>
<dbReference type="Pfam" id="PF00005">
    <property type="entry name" value="ABC_tran"/>
    <property type="match status" value="1"/>
</dbReference>
<sequence length="325" mass="36530">MELLNVLKLKMYFPLKRGIFGKVIGYVKAVDNVTFYINSNEVYSLVGESGSGKSTVARCILKLYEPTDGRILFEDKDITYIKGKELLEYRRKIQAVFQNPYLSLNPRMRVIDIVAEPLLEHLDIDRNEAYKIALEILEKVGLSSDIAKRFPSGLSGGQAQRVAIARAIALKPKLIILDEPTSALDVSLQAQILNLLEDLSNEYKLSYLLISHDLSVVRYISDRVGVMYLGKLVEEGYTESLFENPLHPYTQALISSVPEPDPQRGKLGKRISLPGEPPSAINPPLGCRLHPRCPYAMDICRKEEPPVIEVENGHSVACWLYKSIE</sequence>
<feature type="region of interest" description="Disordered" evidence="5">
    <location>
        <begin position="258"/>
        <end position="278"/>
    </location>
</feature>
<dbReference type="PROSITE" id="PS00211">
    <property type="entry name" value="ABC_TRANSPORTER_1"/>
    <property type="match status" value="1"/>
</dbReference>
<dbReference type="InterPro" id="IPR017871">
    <property type="entry name" value="ABC_transporter-like_CS"/>
</dbReference>
<evidence type="ECO:0000256" key="4">
    <source>
        <dbReference type="ARBA" id="ARBA00022840"/>
    </source>
</evidence>
<gene>
    <name evidence="7" type="ORF">ENM84_01025</name>
</gene>
<proteinExistence type="inferred from homology"/>
<protein>
    <submittedName>
        <fullName evidence="7">ABC transporter ATP-binding protein</fullName>
    </submittedName>
</protein>
<dbReference type="AlphaFoldDB" id="A0A7C5XP07"/>
<dbReference type="CDD" id="cd03257">
    <property type="entry name" value="ABC_NikE_OppD_transporters"/>
    <property type="match status" value="1"/>
</dbReference>
<dbReference type="PANTHER" id="PTHR43776:SF7">
    <property type="entry name" value="D,D-DIPEPTIDE TRANSPORT ATP-BINDING PROTEIN DDPF-RELATED"/>
    <property type="match status" value="1"/>
</dbReference>
<evidence type="ECO:0000313" key="7">
    <source>
        <dbReference type="EMBL" id="HHP81225.1"/>
    </source>
</evidence>
<dbReference type="InterPro" id="IPR027417">
    <property type="entry name" value="P-loop_NTPase"/>
</dbReference>
<dbReference type="Pfam" id="PF08352">
    <property type="entry name" value="oligo_HPY"/>
    <property type="match status" value="1"/>
</dbReference>
<keyword evidence="4 7" id="KW-0067">ATP-binding</keyword>
<dbReference type="FunFam" id="3.40.50.300:FF:000016">
    <property type="entry name" value="Oligopeptide ABC transporter ATP-binding component"/>
    <property type="match status" value="1"/>
</dbReference>
<dbReference type="PANTHER" id="PTHR43776">
    <property type="entry name" value="TRANSPORT ATP-BINDING PROTEIN"/>
    <property type="match status" value="1"/>
</dbReference>